<evidence type="ECO:0000313" key="1">
    <source>
        <dbReference type="EMBL" id="CRL00110.1"/>
    </source>
</evidence>
<gene>
    <name evidence="1" type="ORF">CLUMA_CG013391</name>
</gene>
<evidence type="ECO:0000313" key="2">
    <source>
        <dbReference type="Proteomes" id="UP000183832"/>
    </source>
</evidence>
<dbReference type="Proteomes" id="UP000183832">
    <property type="component" value="Unassembled WGS sequence"/>
</dbReference>
<protein>
    <submittedName>
        <fullName evidence="1">CLUMA_CG013391, isoform A</fullName>
    </submittedName>
</protein>
<keyword evidence="2" id="KW-1185">Reference proteome</keyword>
<proteinExistence type="predicted"/>
<name>A0A1J1IM10_9DIPT</name>
<organism evidence="1 2">
    <name type="scientific">Clunio marinus</name>
    <dbReference type="NCBI Taxonomy" id="568069"/>
    <lineage>
        <taxon>Eukaryota</taxon>
        <taxon>Metazoa</taxon>
        <taxon>Ecdysozoa</taxon>
        <taxon>Arthropoda</taxon>
        <taxon>Hexapoda</taxon>
        <taxon>Insecta</taxon>
        <taxon>Pterygota</taxon>
        <taxon>Neoptera</taxon>
        <taxon>Endopterygota</taxon>
        <taxon>Diptera</taxon>
        <taxon>Nematocera</taxon>
        <taxon>Chironomoidea</taxon>
        <taxon>Chironomidae</taxon>
        <taxon>Clunio</taxon>
    </lineage>
</organism>
<dbReference type="EMBL" id="CVRI01000054">
    <property type="protein sequence ID" value="CRL00110.1"/>
    <property type="molecule type" value="Genomic_DNA"/>
</dbReference>
<sequence>MPKLLYEISIKTLALKPKRHMNFSFLAYDIYSENVDENKICGEVKKRVLRFMALRKERLLTKFTLGYLLVFISTDKSSHKI</sequence>
<reference evidence="1 2" key="1">
    <citation type="submission" date="2015-04" db="EMBL/GenBank/DDBJ databases">
        <authorList>
            <person name="Syromyatnikov M.Y."/>
            <person name="Popov V.N."/>
        </authorList>
    </citation>
    <scope>NUCLEOTIDE SEQUENCE [LARGE SCALE GENOMIC DNA]</scope>
</reference>
<dbReference type="AlphaFoldDB" id="A0A1J1IM10"/>
<accession>A0A1J1IM10</accession>